<evidence type="ECO:0000313" key="2">
    <source>
        <dbReference type="Proteomes" id="UP000199031"/>
    </source>
</evidence>
<gene>
    <name evidence="1" type="ORF">SAMN05444277_10864</name>
</gene>
<proteinExistence type="predicted"/>
<dbReference type="AlphaFoldDB" id="A0A1I5XB37"/>
<evidence type="ECO:0000313" key="1">
    <source>
        <dbReference type="EMBL" id="SFQ29203.1"/>
    </source>
</evidence>
<organism evidence="1 2">
    <name type="scientific">Parafilimonas terrae</name>
    <dbReference type="NCBI Taxonomy" id="1465490"/>
    <lineage>
        <taxon>Bacteria</taxon>
        <taxon>Pseudomonadati</taxon>
        <taxon>Bacteroidota</taxon>
        <taxon>Chitinophagia</taxon>
        <taxon>Chitinophagales</taxon>
        <taxon>Chitinophagaceae</taxon>
        <taxon>Parafilimonas</taxon>
    </lineage>
</organism>
<keyword evidence="2" id="KW-1185">Reference proteome</keyword>
<dbReference type="RefSeq" id="WP_090659355.1">
    <property type="nucleotide sequence ID" value="NZ_FOXQ01000008.1"/>
</dbReference>
<dbReference type="EMBL" id="FOXQ01000008">
    <property type="protein sequence ID" value="SFQ29203.1"/>
    <property type="molecule type" value="Genomic_DNA"/>
</dbReference>
<dbReference type="OrthoDB" id="1122968at2"/>
<reference evidence="1 2" key="1">
    <citation type="submission" date="2016-10" db="EMBL/GenBank/DDBJ databases">
        <authorList>
            <person name="de Groot N.N."/>
        </authorList>
    </citation>
    <scope>NUCLEOTIDE SEQUENCE [LARGE SCALE GENOMIC DNA]</scope>
    <source>
        <strain evidence="1 2">DSM 28286</strain>
    </source>
</reference>
<accession>A0A1I5XB37</accession>
<sequence>MNNPDTDIIIRVPQNLYDKHVQRLIDYVEYKKIVSKSKATQKDIDKLVAEIKKERKPKIEALKQRLKLD</sequence>
<name>A0A1I5XB37_9BACT</name>
<dbReference type="STRING" id="1465490.SAMN05444277_10864"/>
<dbReference type="Proteomes" id="UP000199031">
    <property type="component" value="Unassembled WGS sequence"/>
</dbReference>
<protein>
    <submittedName>
        <fullName evidence="1">Uncharacterized protein</fullName>
    </submittedName>
</protein>